<comment type="caution">
    <text evidence="2">The sequence shown here is derived from an EMBL/GenBank/DDBJ whole genome shotgun (WGS) entry which is preliminary data.</text>
</comment>
<gene>
    <name evidence="2" type="ORF">B0A48_09062</name>
</gene>
<proteinExistence type="predicted"/>
<feature type="signal peptide" evidence="1">
    <location>
        <begin position="1"/>
        <end position="20"/>
    </location>
</feature>
<keyword evidence="3" id="KW-1185">Reference proteome</keyword>
<feature type="chain" id="PRO_5011986088" description="Ubiquitin 3 binding protein But2 C-terminal domain-containing protein" evidence="1">
    <location>
        <begin position="21"/>
        <end position="319"/>
    </location>
</feature>
<sequence>MLTSRSLPLLLAVSIASVLAAPLEERATDQPQLATFEDLGNDNSVKVCQDLNWPSFKTIQADLTGTINGTHAIRVPAPSYRFISKTKDLDSFDVTSFSLGCLDRGEGAVALGVAVGCKVIIKSVKQSSTTIIPFGTFDFKPALGGLLPSNMEKAQLSSAAELQSLVFMIDKADKIAGRSLLIDDLKHVNHVKSAVSRSRKGGDLMLTVDDQGASFDDITPPGKAIGTYQGLVWNFLACQNALLGAVDGIKPASSTNLAVSTAAKAVLSRPPGSGTGTSAQFTVTAFSFACAAKVTGKIGVGQNCELEVIGSRGLKIVGR</sequence>
<evidence type="ECO:0000256" key="1">
    <source>
        <dbReference type="SAM" id="SignalP"/>
    </source>
</evidence>
<dbReference type="EMBL" id="NAJO01000019">
    <property type="protein sequence ID" value="OQO05294.1"/>
    <property type="molecule type" value="Genomic_DNA"/>
</dbReference>
<evidence type="ECO:0000313" key="3">
    <source>
        <dbReference type="Proteomes" id="UP000192596"/>
    </source>
</evidence>
<organism evidence="2 3">
    <name type="scientific">Cryoendolithus antarcticus</name>
    <dbReference type="NCBI Taxonomy" id="1507870"/>
    <lineage>
        <taxon>Eukaryota</taxon>
        <taxon>Fungi</taxon>
        <taxon>Dikarya</taxon>
        <taxon>Ascomycota</taxon>
        <taxon>Pezizomycotina</taxon>
        <taxon>Dothideomycetes</taxon>
        <taxon>Dothideomycetidae</taxon>
        <taxon>Cladosporiales</taxon>
        <taxon>Cladosporiaceae</taxon>
        <taxon>Cryoendolithus</taxon>
    </lineage>
</organism>
<accession>A0A1V8T1V9</accession>
<reference evidence="3" key="1">
    <citation type="submission" date="2017-03" db="EMBL/GenBank/DDBJ databases">
        <title>Genomes of endolithic fungi from Antarctica.</title>
        <authorList>
            <person name="Coleine C."/>
            <person name="Masonjones S."/>
            <person name="Stajich J.E."/>
        </authorList>
    </citation>
    <scope>NUCLEOTIDE SEQUENCE [LARGE SCALE GENOMIC DNA]</scope>
    <source>
        <strain evidence="3">CCFEE 5527</strain>
    </source>
</reference>
<dbReference type="InParanoid" id="A0A1V8T1V9"/>
<name>A0A1V8T1V9_9PEZI</name>
<dbReference type="Proteomes" id="UP000192596">
    <property type="component" value="Unassembled WGS sequence"/>
</dbReference>
<keyword evidence="1" id="KW-0732">Signal</keyword>
<evidence type="ECO:0000313" key="2">
    <source>
        <dbReference type="EMBL" id="OQO05294.1"/>
    </source>
</evidence>
<evidence type="ECO:0008006" key="4">
    <source>
        <dbReference type="Google" id="ProtNLM"/>
    </source>
</evidence>
<dbReference type="AlphaFoldDB" id="A0A1V8T1V9"/>
<protein>
    <recommendedName>
        <fullName evidence="4">Ubiquitin 3 binding protein But2 C-terminal domain-containing protein</fullName>
    </recommendedName>
</protein>